<name>A0A913ZNQ6_PATMI</name>
<dbReference type="GO" id="GO:0009897">
    <property type="term" value="C:external side of plasma membrane"/>
    <property type="evidence" value="ECO:0007669"/>
    <property type="project" value="TreeGrafter"/>
</dbReference>
<comment type="similarity">
    <text evidence="2">Belongs to the GDNFR family.</text>
</comment>
<evidence type="ECO:0000259" key="9">
    <source>
        <dbReference type="SMART" id="SM00907"/>
    </source>
</evidence>
<feature type="domain" description="GDNF/GAS1" evidence="9">
    <location>
        <begin position="27"/>
        <end position="108"/>
    </location>
</feature>
<organism evidence="10 11">
    <name type="scientific">Patiria miniata</name>
    <name type="common">Bat star</name>
    <name type="synonym">Asterina miniata</name>
    <dbReference type="NCBI Taxonomy" id="46514"/>
    <lineage>
        <taxon>Eukaryota</taxon>
        <taxon>Metazoa</taxon>
        <taxon>Echinodermata</taxon>
        <taxon>Eleutherozoa</taxon>
        <taxon>Asterozoa</taxon>
        <taxon>Asteroidea</taxon>
        <taxon>Valvatacea</taxon>
        <taxon>Valvatida</taxon>
        <taxon>Asterinidae</taxon>
        <taxon>Patiria</taxon>
    </lineage>
</organism>
<evidence type="ECO:0000256" key="1">
    <source>
        <dbReference type="ARBA" id="ARBA00004236"/>
    </source>
</evidence>
<dbReference type="OrthoDB" id="6374728at2759"/>
<feature type="transmembrane region" description="Helical" evidence="8">
    <location>
        <begin position="585"/>
        <end position="603"/>
    </location>
</feature>
<keyword evidence="7" id="KW-0325">Glycoprotein</keyword>
<dbReference type="RefSeq" id="XP_038052745.1">
    <property type="nucleotide sequence ID" value="XM_038196817.1"/>
</dbReference>
<dbReference type="EnsemblMetazoa" id="XM_038196817.1">
    <property type="protein sequence ID" value="XP_038052745.1"/>
    <property type="gene ID" value="LOC119725412"/>
</dbReference>
<proteinExistence type="inferred from homology"/>
<keyword evidence="5 8" id="KW-0472">Membrane</keyword>
<evidence type="ECO:0000256" key="6">
    <source>
        <dbReference type="ARBA" id="ARBA00023170"/>
    </source>
</evidence>
<keyword evidence="8" id="KW-1133">Transmembrane helix</keyword>
<sequence>MCQYIEDERCLYAVLWLLALRGHALDCQHAQAQCTEDRTCAVMLMMVPDLCGNPGSETTCDAPDRPQCEGILQILRQSQHFRGCSCDPLAVNYQECQAVYSQLYREQCRDSDEEVVQEVPTQPVQDPFAVSPWQYMANVDQVGPAPTGESTCIEALNACNVDATCRQSLYEYLTECRGDPVANTCKMTACRHSIRAFLDAVSPRYTHPLLYCYCASDDTQCDTVWQGLNAECAYKLTPLPSCLDVKEQCIRSALCSTNFENYKFQCAVSDATGTGCAQSYGACRDSRLGILGTIVAASCTCRGVEGSDLDACKQQQLIVLDNPCFARASQAYYPSTKNQDGAHTTAQPQIHVNKRVKNGCVVRLWNGYPDVNVATGHNIRIASDDFAACTQICRCVTGYLSQCFDVLCNVTQPCNEGARISHEGSKECVCTGREQICIDTKISLHVDAPAMVIGYSVIEREFIERQLHVRVTAQTVVSKLQQALSGVFSRKPCELKTVTGTHVNGTHLDGRIVIVAHSERNVTQNYWECMNQLNDVVAMINSRAPPIASDVILSMIKIASLIEGAPEKEQTGAQISYTRSGATRVVAMLFILQCLPFVLLLVTPKLY</sequence>
<evidence type="ECO:0000313" key="10">
    <source>
        <dbReference type="EnsemblMetazoa" id="XP_038052745.1"/>
    </source>
</evidence>
<keyword evidence="11" id="KW-1185">Reference proteome</keyword>
<evidence type="ECO:0000256" key="7">
    <source>
        <dbReference type="ARBA" id="ARBA00023180"/>
    </source>
</evidence>
<dbReference type="SMART" id="SM00907">
    <property type="entry name" value="GDNF"/>
    <property type="match status" value="3"/>
</dbReference>
<dbReference type="OMA" id="CNEDSYC"/>
<evidence type="ECO:0000256" key="3">
    <source>
        <dbReference type="ARBA" id="ARBA00022475"/>
    </source>
</evidence>
<feature type="domain" description="GDNF/GAS1" evidence="9">
    <location>
        <begin position="242"/>
        <end position="324"/>
    </location>
</feature>
<dbReference type="GO" id="GO:0038023">
    <property type="term" value="F:signaling receptor activity"/>
    <property type="evidence" value="ECO:0007669"/>
    <property type="project" value="InterPro"/>
</dbReference>
<dbReference type="InterPro" id="IPR016017">
    <property type="entry name" value="GDNF/GAS1"/>
</dbReference>
<feature type="domain" description="GDNF/GAS1" evidence="9">
    <location>
        <begin position="152"/>
        <end position="232"/>
    </location>
</feature>
<dbReference type="Proteomes" id="UP000887568">
    <property type="component" value="Unplaced"/>
</dbReference>
<dbReference type="SUPFAM" id="SSF110035">
    <property type="entry name" value="GDNF receptor-like"/>
    <property type="match status" value="2"/>
</dbReference>
<protein>
    <recommendedName>
        <fullName evidence="9">GDNF/GAS1 domain-containing protein</fullName>
    </recommendedName>
</protein>
<dbReference type="InterPro" id="IPR003438">
    <property type="entry name" value="GDNF_rcpt"/>
</dbReference>
<keyword evidence="4" id="KW-0732">Signal</keyword>
<evidence type="ECO:0000256" key="4">
    <source>
        <dbReference type="ARBA" id="ARBA00022729"/>
    </source>
</evidence>
<comment type="subcellular location">
    <subcellularLocation>
        <location evidence="1">Cell membrane</location>
    </subcellularLocation>
</comment>
<accession>A0A913ZNQ6</accession>
<dbReference type="PANTHER" id="PTHR10269:SF12">
    <property type="entry name" value="GLIAL CELL LINE-DERIVED NEUROTROPHIC FAMILY RECEPTOR-LIKE, ISOFORM E"/>
    <property type="match status" value="1"/>
</dbReference>
<dbReference type="Pfam" id="PF02351">
    <property type="entry name" value="GDNF"/>
    <property type="match status" value="2"/>
</dbReference>
<evidence type="ECO:0000256" key="5">
    <source>
        <dbReference type="ARBA" id="ARBA00023136"/>
    </source>
</evidence>
<keyword evidence="6" id="KW-0675">Receptor</keyword>
<keyword evidence="8" id="KW-0812">Transmembrane</keyword>
<dbReference type="GO" id="GO:0043235">
    <property type="term" value="C:receptor complex"/>
    <property type="evidence" value="ECO:0007669"/>
    <property type="project" value="TreeGrafter"/>
</dbReference>
<evidence type="ECO:0000256" key="8">
    <source>
        <dbReference type="SAM" id="Phobius"/>
    </source>
</evidence>
<reference evidence="10" key="1">
    <citation type="submission" date="2022-11" db="UniProtKB">
        <authorList>
            <consortium name="EnsemblMetazoa"/>
        </authorList>
    </citation>
    <scope>IDENTIFICATION</scope>
</reference>
<evidence type="ECO:0000313" key="11">
    <source>
        <dbReference type="Proteomes" id="UP000887568"/>
    </source>
</evidence>
<evidence type="ECO:0000256" key="2">
    <source>
        <dbReference type="ARBA" id="ARBA00005961"/>
    </source>
</evidence>
<dbReference type="AlphaFoldDB" id="A0A913ZNQ6"/>
<dbReference type="GO" id="GO:0007399">
    <property type="term" value="P:nervous system development"/>
    <property type="evidence" value="ECO:0007669"/>
    <property type="project" value="TreeGrafter"/>
</dbReference>
<dbReference type="PANTHER" id="PTHR10269">
    <property type="entry name" value="GDNF RECEPTOR ALPHA"/>
    <property type="match status" value="1"/>
</dbReference>
<dbReference type="Gene3D" id="1.10.220.110">
    <property type="entry name" value="GDNF binding domain"/>
    <property type="match status" value="1"/>
</dbReference>
<dbReference type="InterPro" id="IPR037193">
    <property type="entry name" value="GDNF_alpha"/>
</dbReference>
<keyword evidence="3" id="KW-1003">Cell membrane</keyword>
<dbReference type="GO" id="GO:0007169">
    <property type="term" value="P:cell surface receptor protein tyrosine kinase signaling pathway"/>
    <property type="evidence" value="ECO:0007669"/>
    <property type="project" value="UniProtKB-ARBA"/>
</dbReference>
<dbReference type="GeneID" id="119725412"/>